<dbReference type="AlphaFoldDB" id="A0A225W9Y4"/>
<gene>
    <name evidence="4" type="ORF">PHMEG_00012556</name>
</gene>
<dbReference type="SUPFAM" id="SSF50630">
    <property type="entry name" value="Acid proteases"/>
    <property type="match status" value="1"/>
</dbReference>
<accession>A0A225W9Y4</accession>
<evidence type="ECO:0000256" key="2">
    <source>
        <dbReference type="SAM" id="MobiDB-lite"/>
    </source>
</evidence>
<dbReference type="InterPro" id="IPR021109">
    <property type="entry name" value="Peptidase_aspartic_dom_sf"/>
</dbReference>
<keyword evidence="1" id="KW-0378">Hydrolase</keyword>
<keyword evidence="5" id="KW-1185">Reference proteome</keyword>
<dbReference type="EMBL" id="NBNE01001435">
    <property type="protein sequence ID" value="OWZ14028.1"/>
    <property type="molecule type" value="Genomic_DNA"/>
</dbReference>
<dbReference type="Proteomes" id="UP000198211">
    <property type="component" value="Unassembled WGS sequence"/>
</dbReference>
<proteinExistence type="predicted"/>
<dbReference type="Gene3D" id="2.40.70.10">
    <property type="entry name" value="Acid Proteases"/>
    <property type="match status" value="1"/>
</dbReference>
<comment type="caution">
    <text evidence="4">The sequence shown here is derived from an EMBL/GenBank/DDBJ whole genome shotgun (WGS) entry which is preliminary data.</text>
</comment>
<dbReference type="CDD" id="cd00303">
    <property type="entry name" value="retropepsin_like"/>
    <property type="match status" value="1"/>
</dbReference>
<organism evidence="4 5">
    <name type="scientific">Phytophthora megakarya</name>
    <dbReference type="NCBI Taxonomy" id="4795"/>
    <lineage>
        <taxon>Eukaryota</taxon>
        <taxon>Sar</taxon>
        <taxon>Stramenopiles</taxon>
        <taxon>Oomycota</taxon>
        <taxon>Peronosporomycetes</taxon>
        <taxon>Peronosporales</taxon>
        <taxon>Peronosporaceae</taxon>
        <taxon>Phytophthora</taxon>
    </lineage>
</organism>
<dbReference type="GO" id="GO:0004190">
    <property type="term" value="F:aspartic-type endopeptidase activity"/>
    <property type="evidence" value="ECO:0007669"/>
    <property type="project" value="InterPro"/>
</dbReference>
<dbReference type="OrthoDB" id="128412at2759"/>
<feature type="domain" description="Peptidase A2" evidence="3">
    <location>
        <begin position="132"/>
        <end position="169"/>
    </location>
</feature>
<name>A0A225W9Y4_9STRA</name>
<feature type="region of interest" description="Disordered" evidence="2">
    <location>
        <begin position="1"/>
        <end position="34"/>
    </location>
</feature>
<reference evidence="5" key="1">
    <citation type="submission" date="2017-03" db="EMBL/GenBank/DDBJ databases">
        <title>Phytopthora megakarya and P. palmivora, two closely related causual agents of cacao black pod achieved similar genome size and gene model numbers by different mechanisms.</title>
        <authorList>
            <person name="Ali S."/>
            <person name="Shao J."/>
            <person name="Larry D.J."/>
            <person name="Kronmiller B."/>
            <person name="Shen D."/>
            <person name="Strem M.D."/>
            <person name="Melnick R.L."/>
            <person name="Guiltinan M.J."/>
            <person name="Tyler B.M."/>
            <person name="Meinhardt L.W."/>
            <person name="Bailey B.A."/>
        </authorList>
    </citation>
    <scope>NUCLEOTIDE SEQUENCE [LARGE SCALE GENOMIC DNA]</scope>
    <source>
        <strain evidence="5">zdho120</strain>
    </source>
</reference>
<sequence>MAKQGNPNQGSRFRGAAVKPLNPPDGDPVRDGPKTPSEMCVLVCIGPERRTQLHDNQQCRNLVQDEIIYLEQLYSEYQRSDDPIPEISESASQDPLEVLLKPGQRYGLWKDHENGDMHGLVTIHGAVDDFRTRILLDTGASVSIISLDLARRLQLKLRTHRQIKVSGLGEVTTYINTHARVKITLGWSVVYVLNIWVGNIGEGVDVLLGMNFRHSAGARLCIREDLVKLPDEETVVIMMIIQSGSPCVPRGKYTPMPWYGQSYPQRELVWDGRSKRWVTKVLYSARSWTRLSIFQTKMFGLILGLLLPVSWSTGSSQGNLDSFVLRRRGMKSGNN</sequence>
<evidence type="ECO:0000313" key="5">
    <source>
        <dbReference type="Proteomes" id="UP000198211"/>
    </source>
</evidence>
<dbReference type="GO" id="GO:0006508">
    <property type="term" value="P:proteolysis"/>
    <property type="evidence" value="ECO:0007669"/>
    <property type="project" value="InterPro"/>
</dbReference>
<feature type="compositionally biased region" description="Polar residues" evidence="2">
    <location>
        <begin position="1"/>
        <end position="11"/>
    </location>
</feature>
<dbReference type="Pfam" id="PF13650">
    <property type="entry name" value="Asp_protease_2"/>
    <property type="match status" value="1"/>
</dbReference>
<evidence type="ECO:0000256" key="1">
    <source>
        <dbReference type="ARBA" id="ARBA00022801"/>
    </source>
</evidence>
<protein>
    <recommendedName>
        <fullName evidence="3">Peptidase A2 domain-containing protein</fullName>
    </recommendedName>
</protein>
<evidence type="ECO:0000259" key="3">
    <source>
        <dbReference type="PROSITE" id="PS50175"/>
    </source>
</evidence>
<dbReference type="InterPro" id="IPR001995">
    <property type="entry name" value="Peptidase_A2_cat"/>
</dbReference>
<dbReference type="PROSITE" id="PS50175">
    <property type="entry name" value="ASP_PROT_RETROV"/>
    <property type="match status" value="1"/>
</dbReference>
<evidence type="ECO:0000313" key="4">
    <source>
        <dbReference type="EMBL" id="OWZ14028.1"/>
    </source>
</evidence>